<dbReference type="STRING" id="314230.DSM3645_13750"/>
<feature type="region of interest" description="Disordered" evidence="1">
    <location>
        <begin position="907"/>
        <end position="928"/>
    </location>
</feature>
<organism evidence="2 3">
    <name type="scientific">Blastopirellula marina DSM 3645</name>
    <dbReference type="NCBI Taxonomy" id="314230"/>
    <lineage>
        <taxon>Bacteria</taxon>
        <taxon>Pseudomonadati</taxon>
        <taxon>Planctomycetota</taxon>
        <taxon>Planctomycetia</taxon>
        <taxon>Pirellulales</taxon>
        <taxon>Pirellulaceae</taxon>
        <taxon>Blastopirellula</taxon>
    </lineage>
</organism>
<dbReference type="InterPro" id="IPR010131">
    <property type="entry name" value="MdtP/NodT-like"/>
</dbReference>
<protein>
    <recommendedName>
        <fullName evidence="4">Outer membrane efflux protein</fullName>
    </recommendedName>
</protein>
<evidence type="ECO:0000313" key="3">
    <source>
        <dbReference type="Proteomes" id="UP000004358"/>
    </source>
</evidence>
<evidence type="ECO:0000313" key="2">
    <source>
        <dbReference type="EMBL" id="EAQ79032.1"/>
    </source>
</evidence>
<sequence>MKPYYDLIRPGSRGAALALTAVCLALLILVAGCFRTRGFYHGQADADAYYLIDQKASDPRWELPGYSVYPNPESRMYDQYSEDFPPQPLDDPTSNELMYHVDGKKNYQKWTKNGVIASVENPAWLAYLPISDDGTLSLNDDRVVELARLNSRDYQTEVEDLYLSALDVSFQRFRFDAQFFGGYETFFTADGPQRGAGGSSSRLDANTRNMQMEKLFASGGELVVGFANQLVWEFSGPNTHSVNSLIDFSLVQPLLRGGGRRVVLEQLTQSERDLLANVRQMERYQRGFYLEIVAGRSAGPGPSAGGIGFPSIGASGSFSAGGYMGLLQTEQNIRNQEANIAGLRSSLTQLESYFESGRIDSFQVELTRQALFREQSSLLANRASFANRLDLYKINLGLPPELPVKLEVDPFFNQFNLIEPSFTRVQNQLTSIQVELGESVIGMLPDPNGLELDPNLQLMPELIWNEQTQATFAGIVAKLELIQELRGRVAIEFAPLVAEDVDGLRAMLPKRVAELTEIQRQLAEYGTQNGKPTSQESVTNGVLSTGRLTRLPDQLDAIQQDLNEDFALHGETLDKLIADIRKLQEDAPNLAPQALFQRAQEEVFGQAPSEISALISDVLGLSLVQARARTESITLTDVEISSDEALDIARENRRDWMNAQAALVDSWRQIGFFANDLEADLDVVFSGDIGNLGKNGVKFNSDNGRLRVGLQWDAPVTRLLERNNYRESQIAYERTRRQYYEFRDLVSRGLRDTIRTIDVNKINFELRRAAVQVAISQVERTQLRLQEPSKPNQDQQKFDSSTARDLINALDSLVSAQNDFLGVAVNYEILRRSLDLDMGTMQLDDRGIWIDPGPLDATSWRMRSHHLSGEGQEMIETPTPTEALLPAIPHENPDGVRELEAMPLELRPPLPAADDGILDDVIPPPEPR</sequence>
<dbReference type="SUPFAM" id="SSF56954">
    <property type="entry name" value="Outer membrane efflux proteins (OEP)"/>
    <property type="match status" value="2"/>
</dbReference>
<evidence type="ECO:0008006" key="4">
    <source>
        <dbReference type="Google" id="ProtNLM"/>
    </source>
</evidence>
<reference evidence="2 3" key="1">
    <citation type="submission" date="2006-02" db="EMBL/GenBank/DDBJ databases">
        <authorList>
            <person name="Amann R."/>
            <person name="Ferriera S."/>
            <person name="Johnson J."/>
            <person name="Kravitz S."/>
            <person name="Halpern A."/>
            <person name="Remington K."/>
            <person name="Beeson K."/>
            <person name="Tran B."/>
            <person name="Rogers Y.-H."/>
            <person name="Friedman R."/>
            <person name="Venter J.C."/>
        </authorList>
    </citation>
    <scope>NUCLEOTIDE SEQUENCE [LARGE SCALE GENOMIC DNA]</scope>
    <source>
        <strain evidence="2 3">DSM 3645</strain>
    </source>
</reference>
<dbReference type="OrthoDB" id="235971at2"/>
<dbReference type="Proteomes" id="UP000004358">
    <property type="component" value="Unassembled WGS sequence"/>
</dbReference>
<dbReference type="Gene3D" id="1.20.1600.10">
    <property type="entry name" value="Outer membrane efflux proteins (OEP)"/>
    <property type="match status" value="2"/>
</dbReference>
<dbReference type="PANTHER" id="PTHR30203">
    <property type="entry name" value="OUTER MEMBRANE CATION EFFLUX PROTEIN"/>
    <property type="match status" value="1"/>
</dbReference>
<accession>A3ZWQ8</accession>
<dbReference type="AlphaFoldDB" id="A3ZWQ8"/>
<comment type="caution">
    <text evidence="2">The sequence shown here is derived from an EMBL/GenBank/DDBJ whole genome shotgun (WGS) entry which is preliminary data.</text>
</comment>
<name>A3ZWQ8_9BACT</name>
<dbReference type="RefSeq" id="WP_002650648.1">
    <property type="nucleotide sequence ID" value="NZ_CH672376.1"/>
</dbReference>
<evidence type="ECO:0000256" key="1">
    <source>
        <dbReference type="SAM" id="MobiDB-lite"/>
    </source>
</evidence>
<proteinExistence type="predicted"/>
<dbReference type="PROSITE" id="PS51257">
    <property type="entry name" value="PROKAR_LIPOPROTEIN"/>
    <property type="match status" value="1"/>
</dbReference>
<dbReference type="PANTHER" id="PTHR30203:SF33">
    <property type="entry name" value="BLR4455 PROTEIN"/>
    <property type="match status" value="1"/>
</dbReference>
<dbReference type="eggNOG" id="COG1196">
    <property type="taxonomic scope" value="Bacteria"/>
</dbReference>
<dbReference type="HOGENOM" id="CLU_314893_0_0_0"/>
<dbReference type="EMBL" id="AANZ01000016">
    <property type="protein sequence ID" value="EAQ79032.1"/>
    <property type="molecule type" value="Genomic_DNA"/>
</dbReference>
<gene>
    <name evidence="2" type="ORF">DSM3645_13750</name>
</gene>